<feature type="compositionally biased region" description="Basic and acidic residues" evidence="1">
    <location>
        <begin position="108"/>
        <end position="119"/>
    </location>
</feature>
<dbReference type="EMBL" id="NJES01000053">
    <property type="protein sequence ID" value="PHH79222.1"/>
    <property type="molecule type" value="Genomic_DNA"/>
</dbReference>
<reference evidence="2 3" key="1">
    <citation type="submission" date="2017-06" db="EMBL/GenBank/DDBJ databases">
        <title>Ant-infecting Ophiocordyceps genomes reveal a high diversity of potential behavioral manipulation genes and a possible major role for enterotoxins.</title>
        <authorList>
            <person name="De Bekker C."/>
            <person name="Evans H.C."/>
            <person name="Brachmann A."/>
            <person name="Hughes D.P."/>
        </authorList>
    </citation>
    <scope>NUCLEOTIDE SEQUENCE [LARGE SCALE GENOMIC DNA]</scope>
    <source>
        <strain evidence="2 3">Map16</strain>
    </source>
</reference>
<comment type="caution">
    <text evidence="2">The sequence shown here is derived from an EMBL/GenBank/DDBJ whole genome shotgun (WGS) entry which is preliminary data.</text>
</comment>
<feature type="compositionally biased region" description="Low complexity" evidence="1">
    <location>
        <begin position="89"/>
        <end position="104"/>
    </location>
</feature>
<feature type="region of interest" description="Disordered" evidence="1">
    <location>
        <begin position="72"/>
        <end position="119"/>
    </location>
</feature>
<gene>
    <name evidence="2" type="ORF">CDD80_5389</name>
</gene>
<accession>A0A2C5ZHL3</accession>
<keyword evidence="3" id="KW-1185">Reference proteome</keyword>
<dbReference type="Proteomes" id="UP000226431">
    <property type="component" value="Unassembled WGS sequence"/>
</dbReference>
<evidence type="ECO:0000256" key="1">
    <source>
        <dbReference type="SAM" id="MobiDB-lite"/>
    </source>
</evidence>
<evidence type="ECO:0000313" key="2">
    <source>
        <dbReference type="EMBL" id="PHH79222.1"/>
    </source>
</evidence>
<sequence length="119" mass="13196">MRYDSRQEGRWKSVFLIQSEYGEVHAGWALNDGGGSLIRPVSRTAAELGVGSAGVFVPDGRCELRCYEASVTPRAGEEWEEEDGRERASQQASQQAAQQAAQQAINKDPWHDLELAPRH</sequence>
<protein>
    <submittedName>
        <fullName evidence="2">Uncharacterized protein</fullName>
    </submittedName>
</protein>
<name>A0A2C5ZHL3_9HYPO</name>
<evidence type="ECO:0000313" key="3">
    <source>
        <dbReference type="Proteomes" id="UP000226431"/>
    </source>
</evidence>
<dbReference type="AlphaFoldDB" id="A0A2C5ZHL3"/>
<organism evidence="2 3">
    <name type="scientific">Ophiocordyceps camponoti-rufipedis</name>
    <dbReference type="NCBI Taxonomy" id="2004952"/>
    <lineage>
        <taxon>Eukaryota</taxon>
        <taxon>Fungi</taxon>
        <taxon>Dikarya</taxon>
        <taxon>Ascomycota</taxon>
        <taxon>Pezizomycotina</taxon>
        <taxon>Sordariomycetes</taxon>
        <taxon>Hypocreomycetidae</taxon>
        <taxon>Hypocreales</taxon>
        <taxon>Ophiocordycipitaceae</taxon>
        <taxon>Ophiocordyceps</taxon>
    </lineage>
</organism>
<proteinExistence type="predicted"/>